<keyword evidence="1" id="KW-1133">Transmembrane helix</keyword>
<protein>
    <submittedName>
        <fullName evidence="2">Uncharacterized protein</fullName>
    </submittedName>
</protein>
<evidence type="ECO:0000313" key="2">
    <source>
        <dbReference type="EMBL" id="EDN94268.1"/>
    </source>
</evidence>
<reference evidence="3" key="1">
    <citation type="journal article" date="2011" name="PLoS Genet.">
        <title>Genomic analysis of the necrotrophic fungal pathogens Sclerotinia sclerotiorum and Botrytis cinerea.</title>
        <authorList>
            <person name="Amselem J."/>
            <person name="Cuomo C.A."/>
            <person name="van Kan J.A."/>
            <person name="Viaud M."/>
            <person name="Benito E.P."/>
            <person name="Couloux A."/>
            <person name="Coutinho P.M."/>
            <person name="de Vries R.P."/>
            <person name="Dyer P.S."/>
            <person name="Fillinger S."/>
            <person name="Fournier E."/>
            <person name="Gout L."/>
            <person name="Hahn M."/>
            <person name="Kohn L."/>
            <person name="Lapalu N."/>
            <person name="Plummer K.M."/>
            <person name="Pradier J.M."/>
            <person name="Quevillon E."/>
            <person name="Sharon A."/>
            <person name="Simon A."/>
            <person name="ten Have A."/>
            <person name="Tudzynski B."/>
            <person name="Tudzynski P."/>
            <person name="Wincker P."/>
            <person name="Andrew M."/>
            <person name="Anthouard V."/>
            <person name="Beever R.E."/>
            <person name="Beffa R."/>
            <person name="Benoit I."/>
            <person name="Bouzid O."/>
            <person name="Brault B."/>
            <person name="Chen Z."/>
            <person name="Choquer M."/>
            <person name="Collemare J."/>
            <person name="Cotton P."/>
            <person name="Danchin E.G."/>
            <person name="Da Silva C."/>
            <person name="Gautier A."/>
            <person name="Giraud C."/>
            <person name="Giraud T."/>
            <person name="Gonzalez C."/>
            <person name="Grossetete S."/>
            <person name="Guldener U."/>
            <person name="Henrissat B."/>
            <person name="Howlett B.J."/>
            <person name="Kodira C."/>
            <person name="Kretschmer M."/>
            <person name="Lappartient A."/>
            <person name="Leroch M."/>
            <person name="Levis C."/>
            <person name="Mauceli E."/>
            <person name="Neuveglise C."/>
            <person name="Oeser B."/>
            <person name="Pearson M."/>
            <person name="Poulain J."/>
            <person name="Poussereau N."/>
            <person name="Quesneville H."/>
            <person name="Rascle C."/>
            <person name="Schumacher J."/>
            <person name="Segurens B."/>
            <person name="Sexton A."/>
            <person name="Silva E."/>
            <person name="Sirven C."/>
            <person name="Soanes D.M."/>
            <person name="Talbot N.J."/>
            <person name="Templeton M."/>
            <person name="Yandava C."/>
            <person name="Yarden O."/>
            <person name="Zeng Q."/>
            <person name="Rollins J.A."/>
            <person name="Lebrun M.H."/>
            <person name="Dickman M."/>
        </authorList>
    </citation>
    <scope>NUCLEOTIDE SEQUENCE [LARGE SCALE GENOMIC DNA]</scope>
    <source>
        <strain evidence="3">ATCC 18683 / 1980 / Ss-1</strain>
    </source>
</reference>
<dbReference type="HOGENOM" id="CLU_2943196_0_0_1"/>
<keyword evidence="3" id="KW-1185">Reference proteome</keyword>
<name>A7EXS6_SCLS1</name>
<keyword evidence="1" id="KW-0812">Transmembrane</keyword>
<dbReference type="AlphaFoldDB" id="A7EXS6"/>
<dbReference type="KEGG" id="ssl:SS1G_10141"/>
<dbReference type="RefSeq" id="XP_001588594.1">
    <property type="nucleotide sequence ID" value="XM_001588544.1"/>
</dbReference>
<evidence type="ECO:0000313" key="3">
    <source>
        <dbReference type="Proteomes" id="UP000001312"/>
    </source>
</evidence>
<dbReference type="EMBL" id="CH476635">
    <property type="protein sequence ID" value="EDN94268.1"/>
    <property type="molecule type" value="Genomic_DNA"/>
</dbReference>
<accession>A7EXS6</accession>
<dbReference type="InParanoid" id="A7EXS6"/>
<dbReference type="Proteomes" id="UP000001312">
    <property type="component" value="Unassembled WGS sequence"/>
</dbReference>
<keyword evidence="1" id="KW-0472">Membrane</keyword>
<feature type="transmembrane region" description="Helical" evidence="1">
    <location>
        <begin position="26"/>
        <end position="45"/>
    </location>
</feature>
<sequence length="60" mass="7022">MFNQEEVIISQLACLRKKEDRNYRGLWFYLLILGISKCTLSSSIWGNTVPFQGEPNTRKK</sequence>
<dbReference type="GeneID" id="5485012"/>
<evidence type="ECO:0000256" key="1">
    <source>
        <dbReference type="SAM" id="Phobius"/>
    </source>
</evidence>
<proteinExistence type="predicted"/>
<gene>
    <name evidence="2" type="ORF">SS1G_10141</name>
</gene>
<organism evidence="2 3">
    <name type="scientific">Sclerotinia sclerotiorum (strain ATCC 18683 / 1980 / Ss-1)</name>
    <name type="common">White mold</name>
    <name type="synonym">Whetzelinia sclerotiorum</name>
    <dbReference type="NCBI Taxonomy" id="665079"/>
    <lineage>
        <taxon>Eukaryota</taxon>
        <taxon>Fungi</taxon>
        <taxon>Dikarya</taxon>
        <taxon>Ascomycota</taxon>
        <taxon>Pezizomycotina</taxon>
        <taxon>Leotiomycetes</taxon>
        <taxon>Helotiales</taxon>
        <taxon>Sclerotiniaceae</taxon>
        <taxon>Sclerotinia</taxon>
    </lineage>
</organism>